<name>A0A0K2TAL3_LEPSM</name>
<dbReference type="EMBL" id="HACA01005687">
    <property type="protein sequence ID" value="CDW23048.1"/>
    <property type="molecule type" value="Transcribed_RNA"/>
</dbReference>
<protein>
    <submittedName>
        <fullName evidence="1">Uncharacterized protein</fullName>
    </submittedName>
</protein>
<organism evidence="1">
    <name type="scientific">Lepeophtheirus salmonis</name>
    <name type="common">Salmon louse</name>
    <name type="synonym">Caligus salmonis</name>
    <dbReference type="NCBI Taxonomy" id="72036"/>
    <lineage>
        <taxon>Eukaryota</taxon>
        <taxon>Metazoa</taxon>
        <taxon>Ecdysozoa</taxon>
        <taxon>Arthropoda</taxon>
        <taxon>Crustacea</taxon>
        <taxon>Multicrustacea</taxon>
        <taxon>Hexanauplia</taxon>
        <taxon>Copepoda</taxon>
        <taxon>Siphonostomatoida</taxon>
        <taxon>Caligidae</taxon>
        <taxon>Lepeophtheirus</taxon>
    </lineage>
</organism>
<reference evidence="1" key="1">
    <citation type="submission" date="2014-05" db="EMBL/GenBank/DDBJ databases">
        <authorList>
            <person name="Chronopoulou M."/>
        </authorList>
    </citation>
    <scope>NUCLEOTIDE SEQUENCE</scope>
    <source>
        <tissue evidence="1">Whole organism</tissue>
    </source>
</reference>
<evidence type="ECO:0000313" key="1">
    <source>
        <dbReference type="EMBL" id="CDW23048.1"/>
    </source>
</evidence>
<dbReference type="AlphaFoldDB" id="A0A0K2TAL3"/>
<feature type="non-terminal residue" evidence="1">
    <location>
        <position position="53"/>
    </location>
</feature>
<proteinExistence type="predicted"/>
<sequence length="53" mass="6161">MAVFILHISKAHNTVILPVENRIDRKSFLIEKMMMRPDELLISFKIFLACSSL</sequence>
<accession>A0A0K2TAL3</accession>